<reference evidence="1" key="1">
    <citation type="submission" date="2020-05" db="EMBL/GenBank/DDBJ databases">
        <title>WGS assembly of Panicum virgatum.</title>
        <authorList>
            <person name="Lovell J.T."/>
            <person name="Jenkins J."/>
            <person name="Shu S."/>
            <person name="Juenger T.E."/>
            <person name="Schmutz J."/>
        </authorList>
    </citation>
    <scope>NUCLEOTIDE SEQUENCE</scope>
    <source>
        <strain evidence="1">AP13</strain>
    </source>
</reference>
<sequence>MASVTGSPSGYLLMKLLSGQRRVFGWPQLQWKNCRPSSWMKLESFPVLCVALSWCSCLFGKKVCVTIFCMVQNVRRPHVFGICLSLKCTNVLSDQQLAPGLLCL</sequence>
<evidence type="ECO:0000313" key="2">
    <source>
        <dbReference type="Proteomes" id="UP000823388"/>
    </source>
</evidence>
<accession>A0A8T0NP34</accession>
<comment type="caution">
    <text evidence="1">The sequence shown here is derived from an EMBL/GenBank/DDBJ whole genome shotgun (WGS) entry which is preliminary data.</text>
</comment>
<name>A0A8T0NP34_PANVG</name>
<dbReference type="Proteomes" id="UP000823388">
    <property type="component" value="Chromosome 9K"/>
</dbReference>
<keyword evidence="2" id="KW-1185">Reference proteome</keyword>
<dbReference type="EMBL" id="CM029053">
    <property type="protein sequence ID" value="KAG2551170.1"/>
    <property type="molecule type" value="Genomic_DNA"/>
</dbReference>
<dbReference type="AlphaFoldDB" id="A0A8T0NP34"/>
<proteinExistence type="predicted"/>
<evidence type="ECO:0000313" key="1">
    <source>
        <dbReference type="EMBL" id="KAG2551170.1"/>
    </source>
</evidence>
<organism evidence="1 2">
    <name type="scientific">Panicum virgatum</name>
    <name type="common">Blackwell switchgrass</name>
    <dbReference type="NCBI Taxonomy" id="38727"/>
    <lineage>
        <taxon>Eukaryota</taxon>
        <taxon>Viridiplantae</taxon>
        <taxon>Streptophyta</taxon>
        <taxon>Embryophyta</taxon>
        <taxon>Tracheophyta</taxon>
        <taxon>Spermatophyta</taxon>
        <taxon>Magnoliopsida</taxon>
        <taxon>Liliopsida</taxon>
        <taxon>Poales</taxon>
        <taxon>Poaceae</taxon>
        <taxon>PACMAD clade</taxon>
        <taxon>Panicoideae</taxon>
        <taxon>Panicodae</taxon>
        <taxon>Paniceae</taxon>
        <taxon>Panicinae</taxon>
        <taxon>Panicum</taxon>
        <taxon>Panicum sect. Hiantes</taxon>
    </lineage>
</organism>
<protein>
    <submittedName>
        <fullName evidence="1">Uncharacterized protein</fullName>
    </submittedName>
</protein>
<gene>
    <name evidence="1" type="ORF">PVAP13_9KG380801</name>
</gene>